<dbReference type="Proteomes" id="UP000191820">
    <property type="component" value="Chromosome"/>
</dbReference>
<keyword evidence="3" id="KW-1185">Reference proteome</keyword>
<sequence length="218" mass="23989">MKACATLIIIGGLLSFSPSFNVMAKEPQPFLNTITANLDSEGGSTKKELSIFSNKVSFVLPTGWKMAFNAERGTMYKAEFVPAGESLSDWSDLFCIQGFEGLADNIESAQFLDNFADTYQQSCQGEVVYNQLGMTQIGGKEAYHGIIGCTAMKNLYGSATSRKQQGEIGYYAVIKDTDDLYLMHKSMRGSVFSQSNPPLNASNHRDFISNMLTVKFSR</sequence>
<feature type="chain" id="PRO_5047158901" description="Secreted protein" evidence="1">
    <location>
        <begin position="25"/>
        <end position="218"/>
    </location>
</feature>
<evidence type="ECO:0000313" key="2">
    <source>
        <dbReference type="EMBL" id="ARD23566.1"/>
    </source>
</evidence>
<organism evidence="2 3">
    <name type="scientific">Shewanella japonica</name>
    <dbReference type="NCBI Taxonomy" id="93973"/>
    <lineage>
        <taxon>Bacteria</taxon>
        <taxon>Pseudomonadati</taxon>
        <taxon>Pseudomonadota</taxon>
        <taxon>Gammaproteobacteria</taxon>
        <taxon>Alteromonadales</taxon>
        <taxon>Shewanellaceae</taxon>
        <taxon>Shewanella</taxon>
    </lineage>
</organism>
<evidence type="ECO:0000313" key="3">
    <source>
        <dbReference type="Proteomes" id="UP000191820"/>
    </source>
</evidence>
<evidence type="ECO:0000256" key="1">
    <source>
        <dbReference type="SAM" id="SignalP"/>
    </source>
</evidence>
<reference evidence="2 3" key="1">
    <citation type="submission" date="2017-03" db="EMBL/GenBank/DDBJ databases">
        <title>Genome sequencing of Shewanella japonica KCTC 22435.</title>
        <authorList>
            <person name="Kim K.M."/>
        </authorList>
    </citation>
    <scope>NUCLEOTIDE SEQUENCE [LARGE SCALE GENOMIC DNA]</scope>
    <source>
        <strain evidence="2 3">KCTC 22435</strain>
    </source>
</reference>
<gene>
    <name evidence="2" type="ORF">SJ2017_3306</name>
</gene>
<protein>
    <recommendedName>
        <fullName evidence="4">Secreted protein</fullName>
    </recommendedName>
</protein>
<name>A0ABM6JPV9_9GAMM</name>
<accession>A0ABM6JPV9</accession>
<proteinExistence type="predicted"/>
<evidence type="ECO:0008006" key="4">
    <source>
        <dbReference type="Google" id="ProtNLM"/>
    </source>
</evidence>
<feature type="signal peptide" evidence="1">
    <location>
        <begin position="1"/>
        <end position="24"/>
    </location>
</feature>
<dbReference type="EMBL" id="CP020472">
    <property type="protein sequence ID" value="ARD23566.1"/>
    <property type="molecule type" value="Genomic_DNA"/>
</dbReference>
<keyword evidence="1" id="KW-0732">Signal</keyword>